<accession>A0AAV1XFA5</accession>
<evidence type="ECO:0000256" key="1">
    <source>
        <dbReference type="SAM" id="MobiDB-lite"/>
    </source>
</evidence>
<sequence length="117" mass="12333">MSTRARAMGPLLSPNLVAVGYDDTTVTSVAIPAPRRSSGGGVVPLDDSVSTALSSPAESVVAMAIAVSMNDRTSTLEESNMERKSSESIPEPRASKEEEAISMKTDESNNQSEKTRC</sequence>
<evidence type="ECO:0000313" key="3">
    <source>
        <dbReference type="Proteomes" id="UP001497480"/>
    </source>
</evidence>
<dbReference type="AlphaFoldDB" id="A0AAV1XFA5"/>
<evidence type="ECO:0000313" key="2">
    <source>
        <dbReference type="EMBL" id="CAL0319890.1"/>
    </source>
</evidence>
<gene>
    <name evidence="2" type="ORF">LLUT_LOCUS20950</name>
</gene>
<reference evidence="2 3" key="1">
    <citation type="submission" date="2024-03" db="EMBL/GenBank/DDBJ databases">
        <authorList>
            <person name="Martinez-Hernandez J."/>
        </authorList>
    </citation>
    <scope>NUCLEOTIDE SEQUENCE [LARGE SCALE GENOMIC DNA]</scope>
</reference>
<organism evidence="2 3">
    <name type="scientific">Lupinus luteus</name>
    <name type="common">European yellow lupine</name>
    <dbReference type="NCBI Taxonomy" id="3873"/>
    <lineage>
        <taxon>Eukaryota</taxon>
        <taxon>Viridiplantae</taxon>
        <taxon>Streptophyta</taxon>
        <taxon>Embryophyta</taxon>
        <taxon>Tracheophyta</taxon>
        <taxon>Spermatophyta</taxon>
        <taxon>Magnoliopsida</taxon>
        <taxon>eudicotyledons</taxon>
        <taxon>Gunneridae</taxon>
        <taxon>Pentapetalae</taxon>
        <taxon>rosids</taxon>
        <taxon>fabids</taxon>
        <taxon>Fabales</taxon>
        <taxon>Fabaceae</taxon>
        <taxon>Papilionoideae</taxon>
        <taxon>50 kb inversion clade</taxon>
        <taxon>genistoids sensu lato</taxon>
        <taxon>core genistoids</taxon>
        <taxon>Genisteae</taxon>
        <taxon>Lupinus</taxon>
    </lineage>
</organism>
<dbReference type="EMBL" id="CAXHTB010000014">
    <property type="protein sequence ID" value="CAL0319890.1"/>
    <property type="molecule type" value="Genomic_DNA"/>
</dbReference>
<protein>
    <submittedName>
        <fullName evidence="2">Uncharacterized protein</fullName>
    </submittedName>
</protein>
<feature type="region of interest" description="Disordered" evidence="1">
    <location>
        <begin position="72"/>
        <end position="117"/>
    </location>
</feature>
<comment type="caution">
    <text evidence="2">The sequence shown here is derived from an EMBL/GenBank/DDBJ whole genome shotgun (WGS) entry which is preliminary data.</text>
</comment>
<dbReference type="Proteomes" id="UP001497480">
    <property type="component" value="Unassembled WGS sequence"/>
</dbReference>
<name>A0AAV1XFA5_LUPLU</name>
<feature type="compositionally biased region" description="Basic and acidic residues" evidence="1">
    <location>
        <begin position="93"/>
        <end position="117"/>
    </location>
</feature>
<proteinExistence type="predicted"/>
<keyword evidence="3" id="KW-1185">Reference proteome</keyword>